<accession>A0A1K0HFW7</accession>
<dbReference type="OrthoDB" id="3359404at2759"/>
<evidence type="ECO:0000313" key="3">
    <source>
        <dbReference type="EMBL" id="SYW81363.1"/>
    </source>
</evidence>
<feature type="region of interest" description="Disordered" evidence="1">
    <location>
        <begin position="149"/>
        <end position="170"/>
    </location>
</feature>
<evidence type="ECO:0000313" key="2">
    <source>
        <dbReference type="EMBL" id="SAM83454.1"/>
    </source>
</evidence>
<keyword evidence="5" id="KW-1185">Reference proteome</keyword>
<name>A0A1K0HFW7_9BASI</name>
<gene>
    <name evidence="3" type="ORF">UBRO2_04233</name>
    <name evidence="2" type="ORF">UBRO_05566</name>
</gene>
<protein>
    <submittedName>
        <fullName evidence="2">Uncharacterized protein</fullName>
    </submittedName>
</protein>
<organism evidence="2 4">
    <name type="scientific">Ustilago bromivora</name>
    <dbReference type="NCBI Taxonomy" id="307758"/>
    <lineage>
        <taxon>Eukaryota</taxon>
        <taxon>Fungi</taxon>
        <taxon>Dikarya</taxon>
        <taxon>Basidiomycota</taxon>
        <taxon>Ustilaginomycotina</taxon>
        <taxon>Ustilaginomycetes</taxon>
        <taxon>Ustilaginales</taxon>
        <taxon>Ustilaginaceae</taxon>
        <taxon>Ustilago</taxon>
    </lineage>
</organism>
<sequence length="170" mass="18814">MFAATKSILPLLRATSQRPLLTRRTPTTVRTFTSTQLRSLAAPQSTQEEELNEAQRYLANKAARKAARASNPTGSSTRHASLYSHIFPALLRILAYGSSVYFGLHLLWNVLDRDEQTKLMNAHTAGLESTARSIAEKVEQAQAKVSDAGSKVVSEVKDGQKEGKKSWWPF</sequence>
<evidence type="ECO:0000256" key="1">
    <source>
        <dbReference type="SAM" id="MobiDB-lite"/>
    </source>
</evidence>
<dbReference type="AlphaFoldDB" id="A0A1K0HFW7"/>
<proteinExistence type="predicted"/>
<dbReference type="EMBL" id="ULHB01000094">
    <property type="protein sequence ID" value="SYW81363.1"/>
    <property type="molecule type" value="Genomic_DNA"/>
</dbReference>
<dbReference type="EMBL" id="LT558126">
    <property type="protein sequence ID" value="SAM83454.1"/>
    <property type="molecule type" value="Genomic_DNA"/>
</dbReference>
<dbReference type="Proteomes" id="UP000179920">
    <property type="component" value="Chromosome X"/>
</dbReference>
<dbReference type="Proteomes" id="UP000658997">
    <property type="component" value="Unassembled WGS sequence"/>
</dbReference>
<reference evidence="4" key="2">
    <citation type="submission" date="2016-04" db="EMBL/GenBank/DDBJ databases">
        <authorList>
            <person name="Guldener U."/>
            <person name="Guldener U."/>
        </authorList>
    </citation>
    <scope>NUCLEOTIDE SEQUENCE [LARGE SCALE GENOMIC DNA]</scope>
    <source>
        <strain evidence="4">UB2112</strain>
    </source>
</reference>
<evidence type="ECO:0000313" key="5">
    <source>
        <dbReference type="Proteomes" id="UP000658997"/>
    </source>
</evidence>
<reference evidence="3" key="3">
    <citation type="submission" date="2018-08" db="EMBL/GenBank/DDBJ databases">
        <authorList>
            <person name="Guldener U."/>
        </authorList>
    </citation>
    <scope>NUCLEOTIDE SEQUENCE</scope>
    <source>
        <strain evidence="3">UB2</strain>
    </source>
</reference>
<evidence type="ECO:0000313" key="4">
    <source>
        <dbReference type="Proteomes" id="UP000179920"/>
    </source>
</evidence>
<reference evidence="2" key="1">
    <citation type="submission" date="2016-04" db="EMBL/GenBank/DDBJ databases">
        <authorList>
            <person name="Evans L.H."/>
            <person name="Alamgir A."/>
            <person name="Owens N."/>
            <person name="Weber N.D."/>
            <person name="Virtaneva K."/>
            <person name="Barbian K."/>
            <person name="Babar A."/>
            <person name="Rosenke K."/>
        </authorList>
    </citation>
    <scope>NUCLEOTIDE SEQUENCE</scope>
    <source>
        <strain evidence="2">UB2112</strain>
    </source>
</reference>
<feature type="compositionally biased region" description="Basic and acidic residues" evidence="1">
    <location>
        <begin position="154"/>
        <end position="170"/>
    </location>
</feature>